<organism evidence="1 2">
    <name type="scientific">Nonomuraea soli</name>
    <dbReference type="NCBI Taxonomy" id="1032476"/>
    <lineage>
        <taxon>Bacteria</taxon>
        <taxon>Bacillati</taxon>
        <taxon>Actinomycetota</taxon>
        <taxon>Actinomycetes</taxon>
        <taxon>Streptosporangiales</taxon>
        <taxon>Streptosporangiaceae</taxon>
        <taxon>Nonomuraea</taxon>
    </lineage>
</organism>
<proteinExistence type="predicted"/>
<comment type="caution">
    <text evidence="1">The sequence shown here is derived from an EMBL/GenBank/DDBJ whole genome shotgun (WGS) entry which is preliminary data.</text>
</comment>
<protein>
    <submittedName>
        <fullName evidence="1">Putative damage-inducible protein DinB</fullName>
    </submittedName>
</protein>
<dbReference type="Proteomes" id="UP000530928">
    <property type="component" value="Unassembled WGS sequence"/>
</dbReference>
<dbReference type="Gene3D" id="1.20.120.450">
    <property type="entry name" value="dinb family like domain"/>
    <property type="match status" value="1"/>
</dbReference>
<name>A0A7W0CLM8_9ACTN</name>
<sequence length="171" mass="19134">MTWTAPEVTRPQGSLAAPERELLQGLLDWHRATLLHKCSGLTGKQLAERSVPPSGMSLLGLLRHLTDVERIWFRRRFLGEDIPFAHKQDDNWDADYQGTDPDRAEADYAGLLEEWRVCDAAVAGADLDDTFQAGENAASLRFIYIHLIGEYARHNGHADLLRERVDGTVGA</sequence>
<reference evidence="1 2" key="1">
    <citation type="submission" date="2020-07" db="EMBL/GenBank/DDBJ databases">
        <title>Genomic Encyclopedia of Type Strains, Phase IV (KMG-IV): sequencing the most valuable type-strain genomes for metagenomic binning, comparative biology and taxonomic classification.</title>
        <authorList>
            <person name="Goeker M."/>
        </authorList>
    </citation>
    <scope>NUCLEOTIDE SEQUENCE [LARGE SCALE GENOMIC DNA]</scope>
    <source>
        <strain evidence="1 2">DSM 45533</strain>
    </source>
</reference>
<dbReference type="RefSeq" id="WP_181612285.1">
    <property type="nucleotide sequence ID" value="NZ_BAABAM010000017.1"/>
</dbReference>
<dbReference type="EMBL" id="JACDUR010000005">
    <property type="protein sequence ID" value="MBA2893473.1"/>
    <property type="molecule type" value="Genomic_DNA"/>
</dbReference>
<dbReference type="InterPro" id="IPR007061">
    <property type="entry name" value="MST-like"/>
</dbReference>
<gene>
    <name evidence="1" type="ORF">HNR30_004834</name>
</gene>
<dbReference type="SUPFAM" id="SSF109854">
    <property type="entry name" value="DinB/YfiT-like putative metalloenzymes"/>
    <property type="match status" value="1"/>
</dbReference>
<evidence type="ECO:0000313" key="1">
    <source>
        <dbReference type="EMBL" id="MBA2893473.1"/>
    </source>
</evidence>
<dbReference type="InterPro" id="IPR034660">
    <property type="entry name" value="DinB/YfiT-like"/>
</dbReference>
<evidence type="ECO:0000313" key="2">
    <source>
        <dbReference type="Proteomes" id="UP000530928"/>
    </source>
</evidence>
<keyword evidence="2" id="KW-1185">Reference proteome</keyword>
<dbReference type="Pfam" id="PF04978">
    <property type="entry name" value="MST"/>
    <property type="match status" value="1"/>
</dbReference>
<dbReference type="AlphaFoldDB" id="A0A7W0CLM8"/>
<accession>A0A7W0CLM8</accession>